<accession>A0A835HXY6</accession>
<sequence length="552" mass="62345">MGLRGYGDLGSMFSQTLEEFMAICQLICTRGFPWILNHFNICCYWWLLICWFTGGSFLLLKPVSLDEVMVDKKSEKADISGSSKKELALAPSSSAGPSSCYPAIAADVSAAKLYVYPSPLAKYEEIVADPGVFMSTLEKLHATMRTKFMIPVIGGKELDLHRLFVEVTSRGGIEKVVRERRWKEITSVFKFPSTATNASFILRKYYVSLIHHYEQLYYFGAKGWTRSEPDPLLNSPLTPIPVQSSTAPVPPISEVQVASVQEQRKASLLGSHVMGVIDGKFEHGYLVTVSVGTEKLQGVLYHLFSNPTDHAPSHTVVSANKKGRDTAPLAVRRRRRRKKSELKKRDPAHPKPNRSGYNFFFQEQHARLKPLHPGKDREISKMIGELWSKVTETEKAVYQERGLKDKERYKCEMLVYKENLKRGQIISDAVPIQQRLAPPEVLMVERDEKMEVGEEDKFETEEDDSGEDQMEDDSIHTRENGSSLGGSDSEEKIADTVSEMEISVGVENKIESDNVATKDDGFKLRKREQNDGDERNVQQRDQKDGDVQDLNL</sequence>
<proteinExistence type="predicted"/>
<dbReference type="FunFam" id="1.10.150.60:FF:000022">
    <property type="entry name" value="High mobility group B protein 15"/>
    <property type="match status" value="1"/>
</dbReference>
<evidence type="ECO:0000259" key="8">
    <source>
        <dbReference type="PROSITE" id="PS50118"/>
    </source>
</evidence>
<evidence type="ECO:0000256" key="2">
    <source>
        <dbReference type="ARBA" id="ARBA00023125"/>
    </source>
</evidence>
<dbReference type="EMBL" id="JADFTS010000005">
    <property type="protein sequence ID" value="KAF9606771.1"/>
    <property type="molecule type" value="Genomic_DNA"/>
</dbReference>
<feature type="region of interest" description="Disordered" evidence="7">
    <location>
        <begin position="446"/>
        <end position="552"/>
    </location>
</feature>
<evidence type="ECO:0000256" key="1">
    <source>
        <dbReference type="ARBA" id="ARBA00023015"/>
    </source>
</evidence>
<dbReference type="PROSITE" id="PS51011">
    <property type="entry name" value="ARID"/>
    <property type="match status" value="1"/>
</dbReference>
<dbReference type="Pfam" id="PF00505">
    <property type="entry name" value="HMG_box"/>
    <property type="match status" value="1"/>
</dbReference>
<evidence type="ECO:0000259" key="9">
    <source>
        <dbReference type="PROSITE" id="PS51011"/>
    </source>
</evidence>
<evidence type="ECO:0000256" key="7">
    <source>
        <dbReference type="SAM" id="MobiDB-lite"/>
    </source>
</evidence>
<organism evidence="10 11">
    <name type="scientific">Coptis chinensis</name>
    <dbReference type="NCBI Taxonomy" id="261450"/>
    <lineage>
        <taxon>Eukaryota</taxon>
        <taxon>Viridiplantae</taxon>
        <taxon>Streptophyta</taxon>
        <taxon>Embryophyta</taxon>
        <taxon>Tracheophyta</taxon>
        <taxon>Spermatophyta</taxon>
        <taxon>Magnoliopsida</taxon>
        <taxon>Ranunculales</taxon>
        <taxon>Ranunculaceae</taxon>
        <taxon>Coptidoideae</taxon>
        <taxon>Coptis</taxon>
    </lineage>
</organism>
<comment type="function">
    <text evidence="5">Binds preferentially DNA with A/T-rich content.</text>
</comment>
<dbReference type="OrthoDB" id="338531at2759"/>
<name>A0A835HXY6_9MAGN</name>
<dbReference type="InterPro" id="IPR045303">
    <property type="entry name" value="ARID_HMGB9-like"/>
</dbReference>
<feature type="compositionally biased region" description="Basic and acidic residues" evidence="7">
    <location>
        <begin position="508"/>
        <end position="546"/>
    </location>
</feature>
<dbReference type="Proteomes" id="UP000631114">
    <property type="component" value="Unassembled WGS sequence"/>
</dbReference>
<dbReference type="InterPro" id="IPR036910">
    <property type="entry name" value="HMG_box_dom_sf"/>
</dbReference>
<evidence type="ECO:0000313" key="11">
    <source>
        <dbReference type="Proteomes" id="UP000631114"/>
    </source>
</evidence>
<dbReference type="Gene3D" id="1.10.150.60">
    <property type="entry name" value="ARID DNA-binding domain"/>
    <property type="match status" value="1"/>
</dbReference>
<dbReference type="FunFam" id="1.10.30.10:FF:000055">
    <property type="entry name" value="High mobility group B protein 15"/>
    <property type="match status" value="1"/>
</dbReference>
<dbReference type="PROSITE" id="PS50118">
    <property type="entry name" value="HMG_BOX_2"/>
    <property type="match status" value="1"/>
</dbReference>
<dbReference type="PANTHER" id="PTHR46691">
    <property type="entry name" value="HIGH MOBILITY GROUP B PROTEIN 9"/>
    <property type="match status" value="1"/>
</dbReference>
<dbReference type="GO" id="GO:0005634">
    <property type="term" value="C:nucleus"/>
    <property type="evidence" value="ECO:0007669"/>
    <property type="project" value="UniProtKB-UniRule"/>
</dbReference>
<keyword evidence="3" id="KW-0804">Transcription</keyword>
<dbReference type="SMART" id="SM00501">
    <property type="entry name" value="BRIGHT"/>
    <property type="match status" value="1"/>
</dbReference>
<comment type="caution">
    <text evidence="10">The sequence shown here is derived from an EMBL/GenBank/DDBJ whole genome shotgun (WGS) entry which is preliminary data.</text>
</comment>
<feature type="region of interest" description="Disordered" evidence="7">
    <location>
        <begin position="311"/>
        <end position="357"/>
    </location>
</feature>
<evidence type="ECO:0000256" key="5">
    <source>
        <dbReference type="ARBA" id="ARBA00054600"/>
    </source>
</evidence>
<keyword evidence="4 6" id="KW-0539">Nucleus</keyword>
<evidence type="ECO:0000256" key="4">
    <source>
        <dbReference type="ARBA" id="ARBA00023242"/>
    </source>
</evidence>
<feature type="compositionally biased region" description="Basic residues" evidence="7">
    <location>
        <begin position="331"/>
        <end position="342"/>
    </location>
</feature>
<dbReference type="SUPFAM" id="SSF47095">
    <property type="entry name" value="HMG-box"/>
    <property type="match status" value="1"/>
</dbReference>
<dbReference type="CDD" id="cd16872">
    <property type="entry name" value="ARID_HMGB9-like"/>
    <property type="match status" value="1"/>
</dbReference>
<dbReference type="SMART" id="SM00398">
    <property type="entry name" value="HMG"/>
    <property type="match status" value="1"/>
</dbReference>
<dbReference type="InterPro" id="IPR036431">
    <property type="entry name" value="ARID_dom_sf"/>
</dbReference>
<keyword evidence="11" id="KW-1185">Reference proteome</keyword>
<dbReference type="SMART" id="SM01014">
    <property type="entry name" value="ARID"/>
    <property type="match status" value="1"/>
</dbReference>
<evidence type="ECO:0000256" key="3">
    <source>
        <dbReference type="ARBA" id="ARBA00023163"/>
    </source>
</evidence>
<dbReference type="Gene3D" id="1.10.30.10">
    <property type="entry name" value="High mobility group box domain"/>
    <property type="match status" value="1"/>
</dbReference>
<reference evidence="10 11" key="1">
    <citation type="submission" date="2020-10" db="EMBL/GenBank/DDBJ databases">
        <title>The Coptis chinensis genome and diversification of protoberbering-type alkaloids.</title>
        <authorList>
            <person name="Wang B."/>
            <person name="Shu S."/>
            <person name="Song C."/>
            <person name="Liu Y."/>
        </authorList>
    </citation>
    <scope>NUCLEOTIDE SEQUENCE [LARGE SCALE GENOMIC DNA]</scope>
    <source>
        <strain evidence="10">HL-2020</strain>
        <tissue evidence="10">Leaf</tissue>
    </source>
</reference>
<evidence type="ECO:0000313" key="10">
    <source>
        <dbReference type="EMBL" id="KAF9606771.1"/>
    </source>
</evidence>
<dbReference type="InterPro" id="IPR001606">
    <property type="entry name" value="ARID_dom"/>
</dbReference>
<dbReference type="AlphaFoldDB" id="A0A835HXY6"/>
<dbReference type="GO" id="GO:0003677">
    <property type="term" value="F:DNA binding"/>
    <property type="evidence" value="ECO:0007669"/>
    <property type="project" value="UniProtKB-UniRule"/>
</dbReference>
<feature type="DNA-binding region" description="HMG box" evidence="6">
    <location>
        <begin position="350"/>
        <end position="417"/>
    </location>
</feature>
<feature type="compositionally biased region" description="Acidic residues" evidence="7">
    <location>
        <begin position="453"/>
        <end position="472"/>
    </location>
</feature>
<keyword evidence="1" id="KW-0805">Transcription regulation</keyword>
<dbReference type="Pfam" id="PF01388">
    <property type="entry name" value="ARID"/>
    <property type="match status" value="1"/>
</dbReference>
<dbReference type="CDD" id="cd22009">
    <property type="entry name" value="HMG-box_AtHMGB9-like"/>
    <property type="match status" value="1"/>
</dbReference>
<gene>
    <name evidence="10" type="ORF">IFM89_028147</name>
</gene>
<dbReference type="PANTHER" id="PTHR46691:SF3">
    <property type="entry name" value="HIGH MOBILITY GROUP B PROTEIN 15"/>
    <property type="match status" value="1"/>
</dbReference>
<dbReference type="SUPFAM" id="SSF46774">
    <property type="entry name" value="ARID-like"/>
    <property type="match status" value="1"/>
</dbReference>
<feature type="domain" description="HMG box" evidence="8">
    <location>
        <begin position="350"/>
        <end position="417"/>
    </location>
</feature>
<keyword evidence="2 6" id="KW-0238">DNA-binding</keyword>
<dbReference type="InterPro" id="IPR009071">
    <property type="entry name" value="HMG_box_dom"/>
</dbReference>
<evidence type="ECO:0008006" key="12">
    <source>
        <dbReference type="Google" id="ProtNLM"/>
    </source>
</evidence>
<evidence type="ECO:0000256" key="6">
    <source>
        <dbReference type="PROSITE-ProRule" id="PRU00267"/>
    </source>
</evidence>
<protein>
    <recommendedName>
        <fullName evidence="12">High mobility group B protein 15</fullName>
    </recommendedName>
</protein>
<feature type="domain" description="ARID" evidence="9">
    <location>
        <begin position="127"/>
        <end position="218"/>
    </location>
</feature>